<feature type="compositionally biased region" description="Acidic residues" evidence="1">
    <location>
        <begin position="33"/>
        <end position="46"/>
    </location>
</feature>
<feature type="region of interest" description="Disordered" evidence="1">
    <location>
        <begin position="1"/>
        <end position="46"/>
    </location>
</feature>
<reference evidence="2" key="1">
    <citation type="submission" date="2021-02" db="EMBL/GenBank/DDBJ databases">
        <authorList>
            <person name="Nowell W R."/>
        </authorList>
    </citation>
    <scope>NUCLEOTIDE SEQUENCE</scope>
</reference>
<dbReference type="AlphaFoldDB" id="A0A8S3CB56"/>
<evidence type="ECO:0000256" key="1">
    <source>
        <dbReference type="SAM" id="MobiDB-lite"/>
    </source>
</evidence>
<sequence>MSKRITTSGSMTPGRIRKSPPVSSNTQRAFEYDMGDFEADENEFDG</sequence>
<gene>
    <name evidence="2" type="ORF">GIL414_LOCUS50680</name>
</gene>
<protein>
    <submittedName>
        <fullName evidence="2">Uncharacterized protein</fullName>
    </submittedName>
</protein>
<dbReference type="EMBL" id="CAJOBJ010169449">
    <property type="protein sequence ID" value="CAF4877188.1"/>
    <property type="molecule type" value="Genomic_DNA"/>
</dbReference>
<feature type="compositionally biased region" description="Polar residues" evidence="1">
    <location>
        <begin position="1"/>
        <end position="11"/>
    </location>
</feature>
<evidence type="ECO:0000313" key="3">
    <source>
        <dbReference type="Proteomes" id="UP000681720"/>
    </source>
</evidence>
<proteinExistence type="predicted"/>
<organism evidence="2 3">
    <name type="scientific">Rotaria magnacalcarata</name>
    <dbReference type="NCBI Taxonomy" id="392030"/>
    <lineage>
        <taxon>Eukaryota</taxon>
        <taxon>Metazoa</taxon>
        <taxon>Spiralia</taxon>
        <taxon>Gnathifera</taxon>
        <taxon>Rotifera</taxon>
        <taxon>Eurotatoria</taxon>
        <taxon>Bdelloidea</taxon>
        <taxon>Philodinida</taxon>
        <taxon>Philodinidae</taxon>
        <taxon>Rotaria</taxon>
    </lineage>
</organism>
<evidence type="ECO:0000313" key="2">
    <source>
        <dbReference type="EMBL" id="CAF4877188.1"/>
    </source>
</evidence>
<name>A0A8S3CB56_9BILA</name>
<feature type="non-terminal residue" evidence="2">
    <location>
        <position position="46"/>
    </location>
</feature>
<accession>A0A8S3CB56</accession>
<comment type="caution">
    <text evidence="2">The sequence shown here is derived from an EMBL/GenBank/DDBJ whole genome shotgun (WGS) entry which is preliminary data.</text>
</comment>
<dbReference type="Proteomes" id="UP000681720">
    <property type="component" value="Unassembled WGS sequence"/>
</dbReference>